<dbReference type="GO" id="GO:0015628">
    <property type="term" value="P:protein secretion by the type II secretion system"/>
    <property type="evidence" value="ECO:0007669"/>
    <property type="project" value="TreeGrafter"/>
</dbReference>
<feature type="domain" description="Type II secretion system protein GspF" evidence="9">
    <location>
        <begin position="179"/>
        <end position="286"/>
    </location>
</feature>
<name>A0A1J1LMX7_9CYAN</name>
<dbReference type="Gene3D" id="1.20.81.30">
    <property type="entry name" value="Type II secretion system (T2SS), domain F"/>
    <property type="match status" value="2"/>
</dbReference>
<evidence type="ECO:0000256" key="4">
    <source>
        <dbReference type="ARBA" id="ARBA00022519"/>
    </source>
</evidence>
<keyword evidence="11" id="KW-1185">Reference proteome</keyword>
<evidence type="ECO:0000256" key="5">
    <source>
        <dbReference type="ARBA" id="ARBA00022692"/>
    </source>
</evidence>
<organism evidence="10 11">
    <name type="scientific">Planktothrix tepida PCC 9214</name>
    <dbReference type="NCBI Taxonomy" id="671072"/>
    <lineage>
        <taxon>Bacteria</taxon>
        <taxon>Bacillati</taxon>
        <taxon>Cyanobacteriota</taxon>
        <taxon>Cyanophyceae</taxon>
        <taxon>Oscillatoriophycideae</taxon>
        <taxon>Oscillatoriales</taxon>
        <taxon>Microcoleaceae</taxon>
        <taxon>Planktothrix</taxon>
    </lineage>
</organism>
<sequence>MTPREKALFFFQLATLFNSGLTVQQSLTLVGKESYPQLSRYLNKMIAATGRGADLASALALASRYFDRWTIGLIQLGESQGMLPEICYRIAEIEEQQARHQQLYQSVTLAAITTAISIALLVLTLCYLSGLSGQGWFFVLGILAVIGLAIPKIVPRLPLVKKIATARMMLYLGELKLPLSCGMSLLAALELIRAHIPKSEMKATITIALGQIPAEKTLSQSLEGRLPAVALQMIRTGEATGRLDLALQKLTNYYEEELEQTLRRLQSLLVPATIIIAGTVVLLLALQSLKSLLILLPS</sequence>
<keyword evidence="5 8" id="KW-0812">Transmembrane</keyword>
<dbReference type="PANTHER" id="PTHR30012">
    <property type="entry name" value="GENERAL SECRETION PATHWAY PROTEIN"/>
    <property type="match status" value="1"/>
</dbReference>
<evidence type="ECO:0000256" key="8">
    <source>
        <dbReference type="SAM" id="Phobius"/>
    </source>
</evidence>
<evidence type="ECO:0000313" key="11">
    <source>
        <dbReference type="Proteomes" id="UP000184315"/>
    </source>
</evidence>
<keyword evidence="7 8" id="KW-0472">Membrane</keyword>
<evidence type="ECO:0000256" key="6">
    <source>
        <dbReference type="ARBA" id="ARBA00022989"/>
    </source>
</evidence>
<evidence type="ECO:0000256" key="1">
    <source>
        <dbReference type="ARBA" id="ARBA00004429"/>
    </source>
</evidence>
<feature type="transmembrane region" description="Helical" evidence="8">
    <location>
        <begin position="268"/>
        <end position="286"/>
    </location>
</feature>
<evidence type="ECO:0000256" key="3">
    <source>
        <dbReference type="ARBA" id="ARBA00022475"/>
    </source>
</evidence>
<dbReference type="OrthoDB" id="458577at2"/>
<dbReference type="GO" id="GO:0005886">
    <property type="term" value="C:plasma membrane"/>
    <property type="evidence" value="ECO:0007669"/>
    <property type="project" value="UniProtKB-SubCell"/>
</dbReference>
<protein>
    <submittedName>
        <fullName evidence="10">Pilin biogenesis protein</fullName>
    </submittedName>
</protein>
<keyword evidence="6 8" id="KW-1133">Transmembrane helix</keyword>
<accession>A0A1J1LMX7</accession>
<dbReference type="PANTHER" id="PTHR30012:SF7">
    <property type="entry name" value="PROTEIN TRANSPORT PROTEIN HOFC HOMOLOG"/>
    <property type="match status" value="1"/>
</dbReference>
<dbReference type="EMBL" id="CZDF01000156">
    <property type="protein sequence ID" value="CUR33292.1"/>
    <property type="molecule type" value="Genomic_DNA"/>
</dbReference>
<keyword evidence="3" id="KW-1003">Cell membrane</keyword>
<feature type="domain" description="Type II secretion system protein GspF" evidence="9">
    <location>
        <begin position="9"/>
        <end position="125"/>
    </location>
</feature>
<dbReference type="AlphaFoldDB" id="A0A1J1LMX7"/>
<reference evidence="11" key="1">
    <citation type="submission" date="2015-10" db="EMBL/GenBank/DDBJ databases">
        <authorList>
            <person name="Regsiter A."/>
            <person name="william w."/>
        </authorList>
    </citation>
    <scope>NUCLEOTIDE SEQUENCE [LARGE SCALE GENOMIC DNA]</scope>
</reference>
<dbReference type="RefSeq" id="WP_072719909.1">
    <property type="nucleotide sequence ID" value="NZ_LN889802.1"/>
</dbReference>
<gene>
    <name evidence="10" type="ORF">PL9214500539</name>
</gene>
<dbReference type="Proteomes" id="UP000184315">
    <property type="component" value="Unassembled WGS sequence"/>
</dbReference>
<dbReference type="STRING" id="671072.PL9214500539"/>
<evidence type="ECO:0000259" key="9">
    <source>
        <dbReference type="Pfam" id="PF00482"/>
    </source>
</evidence>
<dbReference type="Pfam" id="PF00482">
    <property type="entry name" value="T2SSF"/>
    <property type="match status" value="2"/>
</dbReference>
<comment type="subcellular location">
    <subcellularLocation>
        <location evidence="1">Cell inner membrane</location>
        <topology evidence="1">Multi-pass membrane protein</topology>
    </subcellularLocation>
</comment>
<comment type="similarity">
    <text evidence="2">Belongs to the GSP F family.</text>
</comment>
<dbReference type="InterPro" id="IPR018076">
    <property type="entry name" value="T2SS_GspF_dom"/>
</dbReference>
<keyword evidence="4" id="KW-0997">Cell inner membrane</keyword>
<feature type="transmembrane region" description="Helical" evidence="8">
    <location>
        <begin position="107"/>
        <end position="130"/>
    </location>
</feature>
<dbReference type="InterPro" id="IPR003004">
    <property type="entry name" value="GspF/PilC"/>
</dbReference>
<dbReference type="InterPro" id="IPR042094">
    <property type="entry name" value="T2SS_GspF_sf"/>
</dbReference>
<evidence type="ECO:0000256" key="2">
    <source>
        <dbReference type="ARBA" id="ARBA00005745"/>
    </source>
</evidence>
<evidence type="ECO:0000256" key="7">
    <source>
        <dbReference type="ARBA" id="ARBA00023136"/>
    </source>
</evidence>
<evidence type="ECO:0000313" key="10">
    <source>
        <dbReference type="EMBL" id="CUR33292.1"/>
    </source>
</evidence>
<proteinExistence type="inferred from homology"/>
<feature type="transmembrane region" description="Helical" evidence="8">
    <location>
        <begin position="136"/>
        <end position="154"/>
    </location>
</feature>